<evidence type="ECO:0000313" key="16">
    <source>
        <dbReference type="Proteomes" id="UP001461498"/>
    </source>
</evidence>
<feature type="domain" description="PINIT" evidence="14">
    <location>
        <begin position="152"/>
        <end position="317"/>
    </location>
</feature>
<keyword evidence="9" id="KW-0539">Nucleus</keyword>
<dbReference type="PANTHER" id="PTHR10782:SF94">
    <property type="entry name" value="SUPPRESSOR OF VARIEGATION 2-10, ISOFORM I"/>
    <property type="match status" value="1"/>
</dbReference>
<feature type="compositionally biased region" description="Polar residues" evidence="11">
    <location>
        <begin position="528"/>
        <end position="537"/>
    </location>
</feature>
<dbReference type="Pfam" id="PF14324">
    <property type="entry name" value="PINIT"/>
    <property type="match status" value="1"/>
</dbReference>
<evidence type="ECO:0000256" key="10">
    <source>
        <dbReference type="PROSITE-ProRule" id="PRU00452"/>
    </source>
</evidence>
<name>A0AAW1CRQ4_9HEMI</name>
<gene>
    <name evidence="15" type="ORF">O3M35_002213</name>
</gene>
<protein>
    <recommendedName>
        <fullName evidence="17">E3 SUMO-protein ligase PIAS3</fullName>
    </recommendedName>
</protein>
<comment type="caution">
    <text evidence="15">The sequence shown here is derived from an EMBL/GenBank/DDBJ whole genome shotgun (WGS) entry which is preliminary data.</text>
</comment>
<comment type="pathway">
    <text evidence="2">Protein modification; protein sumoylation.</text>
</comment>
<dbReference type="InterPro" id="IPR013083">
    <property type="entry name" value="Znf_RING/FYVE/PHD"/>
</dbReference>
<comment type="similarity">
    <text evidence="3">Belongs to the PIAS family.</text>
</comment>
<dbReference type="SUPFAM" id="SSF68906">
    <property type="entry name" value="SAP domain"/>
    <property type="match status" value="1"/>
</dbReference>
<feature type="domain" description="SP-RING-type" evidence="13">
    <location>
        <begin position="349"/>
        <end position="430"/>
    </location>
</feature>
<evidence type="ECO:0000256" key="4">
    <source>
        <dbReference type="ARBA" id="ARBA00022679"/>
    </source>
</evidence>
<dbReference type="PROSITE" id="PS51044">
    <property type="entry name" value="ZF_SP_RING"/>
    <property type="match status" value="1"/>
</dbReference>
<feature type="compositionally biased region" description="Low complexity" evidence="11">
    <location>
        <begin position="538"/>
        <end position="557"/>
    </location>
</feature>
<sequence length="735" mass="78918">MSGIDELKNMLLTFRVSELQMLLGFAGQNKTGRKTELQARALELLTKSSSTHARQIHTKIRELYKSIQQGGTVMQGAAPGVTPTSLEMSLENRNSVLSPTMSPMPRTMATAPPPPPSASQMSFIPMSTRSNNTSNIYSSLYSYPPKLPQIQPPPPPVYPVQPDVRFKRLPFYEIMGELLKPSSLVPVSTQREQSTTFVFYLTPQQATDVAMNREVGPNTKNEYNVQIQLRFCLLETSCEQEDLFPPGIVVKVNGKLCPLPNPIPINRPNVEPKRPPRPVNISSWCKLCPSVANQVAVSWTPEYGRGYVISVNLVKKLTANDLLIKMKAKGSRHADYTTGLIKEKLCEDADSEIATTSLRVSLLCPLGKMRMTTPCRPSTCTHLQCFDASLFLQMNEKKPTWACPVCDKPAIFDNLVIDGYFQQVLASPLLPQDCHEIQLHKDGTWTGQAAKKATTTIGTPTKQDDVAEIIDDLDENSQPEIKADEDSVKKEDDCSEESCSAPASKTAGKVIYTVDLTFSDSEDEGPTTAATPTVNGGASSARPSSDTASSNSAQDTSDVTESRPTVVNGQISDSSSSNSGGRNSSSPSCIITLDSPSPPPRITTPPTFDQAFMDLTNLANPGSESGGTTSPSVICATTPPSTVTTTTGGNVVTPAIVSDQPVPSPPVASPSPSASITLPGLPLVGDAPTSGNGTTPPPTAGTSSPLYHHPGPPTPHSPYITSYARLPQGTRYQPY</sequence>
<dbReference type="GO" id="GO:0000785">
    <property type="term" value="C:chromatin"/>
    <property type="evidence" value="ECO:0007669"/>
    <property type="project" value="TreeGrafter"/>
</dbReference>
<evidence type="ECO:0000256" key="11">
    <source>
        <dbReference type="SAM" id="MobiDB-lite"/>
    </source>
</evidence>
<dbReference type="InterPro" id="IPR004181">
    <property type="entry name" value="Znf_MIZ"/>
</dbReference>
<feature type="compositionally biased region" description="Basic and acidic residues" evidence="11">
    <location>
        <begin position="481"/>
        <end position="492"/>
    </location>
</feature>
<feature type="compositionally biased region" description="Low complexity" evidence="11">
    <location>
        <begin position="568"/>
        <end position="588"/>
    </location>
</feature>
<dbReference type="GO" id="GO:0008270">
    <property type="term" value="F:zinc ion binding"/>
    <property type="evidence" value="ECO:0007669"/>
    <property type="project" value="UniProtKB-KW"/>
</dbReference>
<evidence type="ECO:0000256" key="5">
    <source>
        <dbReference type="ARBA" id="ARBA00022723"/>
    </source>
</evidence>
<evidence type="ECO:0008006" key="17">
    <source>
        <dbReference type="Google" id="ProtNLM"/>
    </source>
</evidence>
<evidence type="ECO:0000259" key="12">
    <source>
        <dbReference type="PROSITE" id="PS50800"/>
    </source>
</evidence>
<dbReference type="InterPro" id="IPR003034">
    <property type="entry name" value="SAP_dom"/>
</dbReference>
<dbReference type="InterPro" id="IPR023321">
    <property type="entry name" value="PINIT"/>
</dbReference>
<keyword evidence="16" id="KW-1185">Reference proteome</keyword>
<evidence type="ECO:0000256" key="3">
    <source>
        <dbReference type="ARBA" id="ARBA00005383"/>
    </source>
</evidence>
<keyword evidence="4" id="KW-0808">Transferase</keyword>
<evidence type="ECO:0000259" key="13">
    <source>
        <dbReference type="PROSITE" id="PS51044"/>
    </source>
</evidence>
<dbReference type="InterPro" id="IPR036361">
    <property type="entry name" value="SAP_dom_sf"/>
</dbReference>
<dbReference type="Pfam" id="PF02891">
    <property type="entry name" value="zf-MIZ"/>
    <property type="match status" value="1"/>
</dbReference>
<dbReference type="FunFam" id="1.10.720.30:FF:000001">
    <property type="entry name" value="E3 SUMO-protein ligase PIAS2 isoform 1"/>
    <property type="match status" value="1"/>
</dbReference>
<dbReference type="EMBL" id="JAPXFL010000010">
    <property type="protein sequence ID" value="KAK9501101.1"/>
    <property type="molecule type" value="Genomic_DNA"/>
</dbReference>
<dbReference type="FunFam" id="2.60.120.780:FF:000001">
    <property type="entry name" value="E3 SUMO-protein ligase PIAS2 isoform X1"/>
    <property type="match status" value="1"/>
</dbReference>
<dbReference type="Proteomes" id="UP001461498">
    <property type="component" value="Unassembled WGS sequence"/>
</dbReference>
<dbReference type="PROSITE" id="PS51466">
    <property type="entry name" value="PINIT"/>
    <property type="match status" value="1"/>
</dbReference>
<evidence type="ECO:0000256" key="8">
    <source>
        <dbReference type="ARBA" id="ARBA00022833"/>
    </source>
</evidence>
<keyword evidence="8" id="KW-0862">Zinc</keyword>
<dbReference type="CDD" id="cd16790">
    <property type="entry name" value="SP-RING_PIAS"/>
    <property type="match status" value="1"/>
</dbReference>
<feature type="region of interest" description="Disordered" evidence="11">
    <location>
        <begin position="519"/>
        <end position="735"/>
    </location>
</feature>
<evidence type="ECO:0000256" key="7">
    <source>
        <dbReference type="ARBA" id="ARBA00022786"/>
    </source>
</evidence>
<dbReference type="PANTHER" id="PTHR10782">
    <property type="entry name" value="ZINC FINGER MIZ DOMAIN-CONTAINING PROTEIN"/>
    <property type="match status" value="1"/>
</dbReference>
<evidence type="ECO:0000256" key="6">
    <source>
        <dbReference type="ARBA" id="ARBA00022771"/>
    </source>
</evidence>
<comment type="subcellular location">
    <subcellularLocation>
        <location evidence="1">Nucleus</location>
    </subcellularLocation>
</comment>
<evidence type="ECO:0000256" key="9">
    <source>
        <dbReference type="ARBA" id="ARBA00023242"/>
    </source>
</evidence>
<dbReference type="FunFam" id="3.30.40.10:FF:000247">
    <property type="entry name" value="Uncharacterized protein, isoform B"/>
    <property type="match status" value="1"/>
</dbReference>
<feature type="compositionally biased region" description="Low complexity" evidence="11">
    <location>
        <begin position="621"/>
        <end position="654"/>
    </location>
</feature>
<keyword evidence="5" id="KW-0479">Metal-binding</keyword>
<dbReference type="Gene3D" id="1.10.720.30">
    <property type="entry name" value="SAP domain"/>
    <property type="match status" value="1"/>
</dbReference>
<dbReference type="GO" id="GO:0005634">
    <property type="term" value="C:nucleus"/>
    <property type="evidence" value="ECO:0007669"/>
    <property type="project" value="UniProtKB-SubCell"/>
</dbReference>
<dbReference type="Gene3D" id="3.30.40.10">
    <property type="entry name" value="Zinc/RING finger domain, C3HC4 (zinc finger)"/>
    <property type="match status" value="1"/>
</dbReference>
<keyword evidence="7" id="KW-0833">Ubl conjugation pathway</keyword>
<feature type="region of interest" description="Disordered" evidence="11">
    <location>
        <begin position="475"/>
        <end position="501"/>
    </location>
</feature>
<accession>A0AAW1CRQ4</accession>
<dbReference type="SMART" id="SM00513">
    <property type="entry name" value="SAP"/>
    <property type="match status" value="1"/>
</dbReference>
<dbReference type="GO" id="GO:0003712">
    <property type="term" value="F:transcription coregulator activity"/>
    <property type="evidence" value="ECO:0007669"/>
    <property type="project" value="TreeGrafter"/>
</dbReference>
<evidence type="ECO:0000259" key="14">
    <source>
        <dbReference type="PROSITE" id="PS51466"/>
    </source>
</evidence>
<organism evidence="15 16">
    <name type="scientific">Rhynocoris fuscipes</name>
    <dbReference type="NCBI Taxonomy" id="488301"/>
    <lineage>
        <taxon>Eukaryota</taxon>
        <taxon>Metazoa</taxon>
        <taxon>Ecdysozoa</taxon>
        <taxon>Arthropoda</taxon>
        <taxon>Hexapoda</taxon>
        <taxon>Insecta</taxon>
        <taxon>Pterygota</taxon>
        <taxon>Neoptera</taxon>
        <taxon>Paraneoptera</taxon>
        <taxon>Hemiptera</taxon>
        <taxon>Heteroptera</taxon>
        <taxon>Panheteroptera</taxon>
        <taxon>Cimicomorpha</taxon>
        <taxon>Reduviidae</taxon>
        <taxon>Harpactorinae</taxon>
        <taxon>Harpactorini</taxon>
        <taxon>Rhynocoris</taxon>
    </lineage>
</organism>
<feature type="domain" description="SAP" evidence="12">
    <location>
        <begin position="11"/>
        <end position="45"/>
    </location>
</feature>
<dbReference type="GO" id="GO:0016925">
    <property type="term" value="P:protein sumoylation"/>
    <property type="evidence" value="ECO:0007669"/>
    <property type="project" value="TreeGrafter"/>
</dbReference>
<dbReference type="PROSITE" id="PS50800">
    <property type="entry name" value="SAP"/>
    <property type="match status" value="1"/>
</dbReference>
<reference evidence="15 16" key="1">
    <citation type="submission" date="2022-12" db="EMBL/GenBank/DDBJ databases">
        <title>Chromosome-level genome assembly of true bugs.</title>
        <authorList>
            <person name="Ma L."/>
            <person name="Li H."/>
        </authorList>
    </citation>
    <scope>NUCLEOTIDE SEQUENCE [LARGE SCALE GENOMIC DNA]</scope>
    <source>
        <strain evidence="15">Lab_2022b</strain>
    </source>
</reference>
<dbReference type="AlphaFoldDB" id="A0AAW1CRQ4"/>
<evidence type="ECO:0000256" key="1">
    <source>
        <dbReference type="ARBA" id="ARBA00004123"/>
    </source>
</evidence>
<proteinExistence type="inferred from homology"/>
<dbReference type="GO" id="GO:0097240">
    <property type="term" value="P:chromosome attachment to the nuclear envelope"/>
    <property type="evidence" value="ECO:0007669"/>
    <property type="project" value="UniProtKB-ARBA"/>
</dbReference>
<dbReference type="GO" id="GO:0061665">
    <property type="term" value="F:SUMO ligase activity"/>
    <property type="evidence" value="ECO:0007669"/>
    <property type="project" value="TreeGrafter"/>
</dbReference>
<evidence type="ECO:0000313" key="15">
    <source>
        <dbReference type="EMBL" id="KAK9501101.1"/>
    </source>
</evidence>
<dbReference type="GO" id="GO:0006357">
    <property type="term" value="P:regulation of transcription by RNA polymerase II"/>
    <property type="evidence" value="ECO:0007669"/>
    <property type="project" value="TreeGrafter"/>
</dbReference>
<dbReference type="Gene3D" id="2.60.120.780">
    <property type="entry name" value="PINIT domain"/>
    <property type="match status" value="1"/>
</dbReference>
<evidence type="ECO:0000256" key="2">
    <source>
        <dbReference type="ARBA" id="ARBA00004718"/>
    </source>
</evidence>
<keyword evidence="6 10" id="KW-0863">Zinc-finger</keyword>
<feature type="compositionally biased region" description="Low complexity" evidence="11">
    <location>
        <begin position="687"/>
        <end position="705"/>
    </location>
</feature>
<dbReference type="InterPro" id="IPR038654">
    <property type="entry name" value="PINIT_sf"/>
</dbReference>